<gene>
    <name evidence="7" type="ORF">POSPLADRAFT_1165347</name>
</gene>
<dbReference type="PANTHER" id="PTHR23241">
    <property type="entry name" value="LATE EMBRYOGENESIS ABUNDANT PLANTS LEA-RELATED"/>
    <property type="match status" value="1"/>
</dbReference>
<comment type="subcellular location">
    <subcellularLocation>
        <location evidence="1">Membrane</location>
    </subcellularLocation>
</comment>
<dbReference type="RefSeq" id="XP_024344631.1">
    <property type="nucleotide sequence ID" value="XM_024487876.1"/>
</dbReference>
<feature type="domain" description="TMEM205-like" evidence="6">
    <location>
        <begin position="25"/>
        <end position="131"/>
    </location>
</feature>
<dbReference type="InterPro" id="IPR053009">
    <property type="entry name" value="Xanthocillin_Biosynth-Assoc"/>
</dbReference>
<sequence>MSDVLTLSPSSFLALFNLRSLYLITYGWLLGMSIWVSFFGGTIAFRTLPRHQFGALQHRTFPIYFSMSIVMSSGLLALWARAHPAVYDHIFQPAVADVAQAYALALVLISQAVNYFVIGPLTSKTMFQRHKLEKEEGKAYNDPGVSDAMKALNSRFGALHGVSSLANLSAVFALLFHGLWVGSVGTGI</sequence>
<keyword evidence="2 5" id="KW-0812">Transmembrane</keyword>
<reference evidence="7 8" key="1">
    <citation type="submission" date="2017-04" db="EMBL/GenBank/DDBJ databases">
        <title>Genome Sequence of the Model Brown-Rot Fungus Postia placenta SB12.</title>
        <authorList>
            <consortium name="DOE Joint Genome Institute"/>
            <person name="Gaskell J."/>
            <person name="Kersten P."/>
            <person name="Larrondo L.F."/>
            <person name="Canessa P."/>
            <person name="Martinez D."/>
            <person name="Hibbett D."/>
            <person name="Schmoll M."/>
            <person name="Kubicek C.P."/>
            <person name="Martinez A.T."/>
            <person name="Yadav J."/>
            <person name="Master E."/>
            <person name="Magnuson J.K."/>
            <person name="James T."/>
            <person name="Yaver D."/>
            <person name="Berka R."/>
            <person name="Labutti K."/>
            <person name="Lipzen A."/>
            <person name="Aerts A."/>
            <person name="Barry K."/>
            <person name="Henrissat B."/>
            <person name="Blanchette R."/>
            <person name="Grigoriev I."/>
            <person name="Cullen D."/>
        </authorList>
    </citation>
    <scope>NUCLEOTIDE SEQUENCE [LARGE SCALE GENOMIC DNA]</scope>
    <source>
        <strain evidence="7 8">MAD-698-R-SB12</strain>
    </source>
</reference>
<evidence type="ECO:0000313" key="7">
    <source>
        <dbReference type="EMBL" id="OSX67837.1"/>
    </source>
</evidence>
<dbReference type="STRING" id="670580.A0A1X6NGR8"/>
<feature type="transmembrane region" description="Helical" evidence="5">
    <location>
        <begin position="100"/>
        <end position="121"/>
    </location>
</feature>
<feature type="transmembrane region" description="Helical" evidence="5">
    <location>
        <begin position="158"/>
        <end position="180"/>
    </location>
</feature>
<evidence type="ECO:0000256" key="1">
    <source>
        <dbReference type="ARBA" id="ARBA00004370"/>
    </source>
</evidence>
<keyword evidence="4 5" id="KW-0472">Membrane</keyword>
<dbReference type="AlphaFoldDB" id="A0A1X6NGR8"/>
<dbReference type="EMBL" id="KZ110591">
    <property type="protein sequence ID" value="OSX67837.1"/>
    <property type="molecule type" value="Genomic_DNA"/>
</dbReference>
<dbReference type="Pfam" id="PF13664">
    <property type="entry name" value="DUF4149"/>
    <property type="match status" value="1"/>
</dbReference>
<dbReference type="GO" id="GO:0016020">
    <property type="term" value="C:membrane"/>
    <property type="evidence" value="ECO:0007669"/>
    <property type="project" value="UniProtKB-SubCell"/>
</dbReference>
<dbReference type="PANTHER" id="PTHR23241:SF102">
    <property type="entry name" value="LD23009P"/>
    <property type="match status" value="1"/>
</dbReference>
<evidence type="ECO:0000256" key="2">
    <source>
        <dbReference type="ARBA" id="ARBA00022692"/>
    </source>
</evidence>
<feature type="transmembrane region" description="Helical" evidence="5">
    <location>
        <begin position="20"/>
        <end position="40"/>
    </location>
</feature>
<name>A0A1X6NGR8_9APHY</name>
<accession>A0A1X6NGR8</accession>
<evidence type="ECO:0000256" key="5">
    <source>
        <dbReference type="SAM" id="Phobius"/>
    </source>
</evidence>
<dbReference type="Proteomes" id="UP000194127">
    <property type="component" value="Unassembled WGS sequence"/>
</dbReference>
<evidence type="ECO:0000256" key="4">
    <source>
        <dbReference type="ARBA" id="ARBA00023136"/>
    </source>
</evidence>
<keyword evidence="3 5" id="KW-1133">Transmembrane helix</keyword>
<feature type="transmembrane region" description="Helical" evidence="5">
    <location>
        <begin position="61"/>
        <end position="80"/>
    </location>
</feature>
<proteinExistence type="predicted"/>
<protein>
    <recommendedName>
        <fullName evidence="6">TMEM205-like domain-containing protein</fullName>
    </recommendedName>
</protein>
<evidence type="ECO:0000259" key="6">
    <source>
        <dbReference type="Pfam" id="PF13664"/>
    </source>
</evidence>
<dbReference type="OrthoDB" id="1641132at2759"/>
<dbReference type="GeneID" id="36332825"/>
<organism evidence="7 8">
    <name type="scientific">Postia placenta MAD-698-R-SB12</name>
    <dbReference type="NCBI Taxonomy" id="670580"/>
    <lineage>
        <taxon>Eukaryota</taxon>
        <taxon>Fungi</taxon>
        <taxon>Dikarya</taxon>
        <taxon>Basidiomycota</taxon>
        <taxon>Agaricomycotina</taxon>
        <taxon>Agaricomycetes</taxon>
        <taxon>Polyporales</taxon>
        <taxon>Adustoporiaceae</taxon>
        <taxon>Rhodonia</taxon>
    </lineage>
</organism>
<evidence type="ECO:0000313" key="8">
    <source>
        <dbReference type="Proteomes" id="UP000194127"/>
    </source>
</evidence>
<dbReference type="InterPro" id="IPR025423">
    <property type="entry name" value="TMEM205-like"/>
</dbReference>
<keyword evidence="8" id="KW-1185">Reference proteome</keyword>
<evidence type="ECO:0000256" key="3">
    <source>
        <dbReference type="ARBA" id="ARBA00022989"/>
    </source>
</evidence>